<dbReference type="Gene3D" id="3.40.50.10190">
    <property type="entry name" value="BRCT domain"/>
    <property type="match status" value="1"/>
</dbReference>
<feature type="region of interest" description="Disordered" evidence="4">
    <location>
        <begin position="54"/>
        <end position="114"/>
    </location>
</feature>
<dbReference type="OrthoDB" id="129353at2759"/>
<feature type="compositionally biased region" description="Polar residues" evidence="4">
    <location>
        <begin position="803"/>
        <end position="813"/>
    </location>
</feature>
<dbReference type="SMART" id="SM00292">
    <property type="entry name" value="BRCT"/>
    <property type="match status" value="1"/>
</dbReference>
<feature type="region of interest" description="Disordered" evidence="4">
    <location>
        <begin position="214"/>
        <end position="265"/>
    </location>
</feature>
<sequence length="1602" mass="172384">MASATESSVGSVPRHHLAAIQKQLLQARQLPSDAHITLPHIHNEHGHRLEAHVQSSATDRDNDGSAVIPESHDAYNTPRSPPNSNRARPPPLSSSKSAPPTKMEAMVQQSSSQQAFNAMTRAESFHGYPGGDTQPMESQVYRDYTESMAVKRSRIYAAATPTSRQIPEKTVLYVSPDGKVNTYGTGTVGTDKTPHTIGEGETGFIDLANAWERERSQGAKSTTSDFDDLLRSPETQPHVGDEGRSQQRTIPPETPTVAGHKRSRSGEILTSATTKGKQTPAYSQLFAGFNFGQQKDPPMGATQLFGQTQALSTPMPDGELRSDPALTRPSPDLRHTQVGLSSPVAATTSSPVATLNGRLPSSTAAEPRDNYTSMRESQERRAARLRRELHAAHGLSMLEESDEDEYDWSQERKNVQRRLQRARSDQDLSTWSKIRAPSRPASGPGSGRRHPPATVDLVTPAPGRFRRGEKVEFEISDDEDTDVEEQPMPEGREGEGGDQDLPVAEDDHRDGAAVGGQNDEGDDVYDELGQTVLRSQLDDRGQDEGPEDEDEEMEDGEDQAPDDSDRDIDGEGHGSRHHSPQEPHDPEAATITENIATLTQPSAIADSQPQQERDKRHALRRDSAPVEDLHQNHHSSMTSFVPGSQYAGRTSQDLATLKPSSLTRLSASQPQPGEKLPSSPPLPQASLPHASFPQLSGETLPPGSAEASIARRGMLAQFQQRSRRSDRRRAAHTHHEIPESEPNLSDAAPQEPSALPTTDIDTASHLVPESNSLAIVPFSTARTHQSSPSKSQTRAPAIPSALAATQASRSSVESPRKAAGVRRFADIAAEPSQSAEGVASQAEVDIDGLMQEVMTEGDKEFIEAVSSPVSEPVRKRRRVREKTTGVFAELQEGEDVETEEPETSISKAAKLLRQKAHAPAELVVSDSTLESGHVLRSSPSKANELLVSTPEKAPPRKGTQDSVKKREAAGAAAVSQLLSTRNGKRVRLTNLAATGRKAAVAAPASSGGEQTKNPGGGVATREKRGRKDVAKAEKARRAKSIEHAEPSVADEGSAEIAEPAPTTEPTAPVAPTSKTPNRTTTTGEPDAPLSITAPNRIFALFKGHFNAFYPATHLSTSPDGQTHKVRFEDHNVTTLEAHLVRSLALRVGDQIKVDGKGWRKDVWIIKGFVPAANADEERGVEGRDVYGRTVVKVQARASRRSSLEDAERDAAEGPVFEVLVSDVYLTMTLWHRFEDRPFVPESRVAGTRGGSRLATPSAGLRTPDAETPSTRSRRGIGGVGGGSTASKRLSHLRAEDFTDEAASKPLGLFSGMAFAISYTTDSTEKATITRQIQRHGGLILDTGFDELFDLRDLEHQDIANHPAACSAPATNPDPASLRLKPPFTTLSFVALLADKHSRRAKYMQALALGLPALSPRWLTDSLAANDPLPWPKYLLAAGESTHLSHSAIRSRYLPLAYTNPSPTSIKLRDTIAARPKLLHGEGVLIVAPFSLSSGTGGAGKAARGDGWVKRKVYAFLTLALGAGAVRRIGDVAEARRILSAEEGWSWVYVAGGVWEAGRAILGAEVGRAARGKGEMVVRGSGGVGVVNDEFVVQSLILGDLVG</sequence>
<evidence type="ECO:0000313" key="6">
    <source>
        <dbReference type="EMBL" id="TKA29534.1"/>
    </source>
</evidence>
<feature type="region of interest" description="Disordered" evidence="4">
    <location>
        <begin position="311"/>
        <end position="380"/>
    </location>
</feature>
<evidence type="ECO:0000256" key="3">
    <source>
        <dbReference type="ARBA" id="ARBA00023242"/>
    </source>
</evidence>
<dbReference type="Pfam" id="PF18115">
    <property type="entry name" value="Tudor_3"/>
    <property type="match status" value="1"/>
</dbReference>
<feature type="region of interest" description="Disordered" evidence="4">
    <location>
        <begin position="999"/>
        <end position="1090"/>
    </location>
</feature>
<feature type="compositionally biased region" description="Polar residues" evidence="4">
    <location>
        <begin position="634"/>
        <end position="671"/>
    </location>
</feature>
<feature type="region of interest" description="Disordered" evidence="4">
    <location>
        <begin position="777"/>
        <end position="818"/>
    </location>
</feature>
<dbReference type="InterPro" id="IPR041297">
    <property type="entry name" value="Crb2_Tudor"/>
</dbReference>
<feature type="region of interest" description="Disordered" evidence="4">
    <location>
        <begin position="399"/>
        <end position="760"/>
    </location>
</feature>
<keyword evidence="7" id="KW-1185">Reference proteome</keyword>
<dbReference type="PANTHER" id="PTHR15321:SF3">
    <property type="entry name" value="TP53-BINDING PROTEIN 1"/>
    <property type="match status" value="1"/>
</dbReference>
<feature type="compositionally biased region" description="Low complexity" evidence="4">
    <location>
        <begin position="76"/>
        <end position="100"/>
    </location>
</feature>
<keyword evidence="3" id="KW-0539">Nucleus</keyword>
<dbReference type="InterPro" id="IPR001357">
    <property type="entry name" value="BRCT_dom"/>
</dbReference>
<dbReference type="GO" id="GO:0000077">
    <property type="term" value="P:DNA damage checkpoint signaling"/>
    <property type="evidence" value="ECO:0007669"/>
    <property type="project" value="TreeGrafter"/>
</dbReference>
<dbReference type="GO" id="GO:0045944">
    <property type="term" value="P:positive regulation of transcription by RNA polymerase II"/>
    <property type="evidence" value="ECO:0007669"/>
    <property type="project" value="TreeGrafter"/>
</dbReference>
<dbReference type="InterPro" id="IPR047252">
    <property type="entry name" value="TP53BP1-like"/>
</dbReference>
<dbReference type="SUPFAM" id="SSF52113">
    <property type="entry name" value="BRCT domain"/>
    <property type="match status" value="1"/>
</dbReference>
<feature type="compositionally biased region" description="Basic and acidic residues" evidence="4">
    <location>
        <begin position="611"/>
        <end position="631"/>
    </location>
</feature>
<feature type="compositionally biased region" description="Acidic residues" evidence="4">
    <location>
        <begin position="474"/>
        <end position="487"/>
    </location>
</feature>
<feature type="region of interest" description="Disordered" evidence="4">
    <location>
        <begin position="1244"/>
        <end position="1285"/>
    </location>
</feature>
<dbReference type="Proteomes" id="UP000308549">
    <property type="component" value="Unassembled WGS sequence"/>
</dbReference>
<name>A0A4U0U400_9PEZI</name>
<dbReference type="Gene3D" id="2.30.30.140">
    <property type="match status" value="1"/>
</dbReference>
<evidence type="ECO:0000259" key="5">
    <source>
        <dbReference type="PROSITE" id="PS50172"/>
    </source>
</evidence>
<accession>A0A4U0U400</accession>
<feature type="compositionally biased region" description="Basic and acidic residues" evidence="4">
    <location>
        <begin position="958"/>
        <end position="968"/>
    </location>
</feature>
<feature type="compositionally biased region" description="Polar residues" evidence="4">
    <location>
        <begin position="780"/>
        <end position="794"/>
    </location>
</feature>
<evidence type="ECO:0000256" key="2">
    <source>
        <dbReference type="ARBA" id="ARBA00022763"/>
    </source>
</evidence>
<dbReference type="CDD" id="cd17745">
    <property type="entry name" value="BRCT_p53bp1_rpt1"/>
    <property type="match status" value="1"/>
</dbReference>
<dbReference type="InterPro" id="IPR036420">
    <property type="entry name" value="BRCT_dom_sf"/>
</dbReference>
<evidence type="ECO:0000256" key="1">
    <source>
        <dbReference type="ARBA" id="ARBA00004123"/>
    </source>
</evidence>
<organism evidence="6 7">
    <name type="scientific">Salinomyces thailandicus</name>
    <dbReference type="NCBI Taxonomy" id="706561"/>
    <lineage>
        <taxon>Eukaryota</taxon>
        <taxon>Fungi</taxon>
        <taxon>Dikarya</taxon>
        <taxon>Ascomycota</taxon>
        <taxon>Pezizomycotina</taxon>
        <taxon>Dothideomycetes</taxon>
        <taxon>Dothideomycetidae</taxon>
        <taxon>Mycosphaerellales</taxon>
        <taxon>Teratosphaeriaceae</taxon>
        <taxon>Salinomyces</taxon>
    </lineage>
</organism>
<feature type="compositionally biased region" description="Basic and acidic residues" evidence="4">
    <location>
        <begin position="1020"/>
        <end position="1045"/>
    </location>
</feature>
<gene>
    <name evidence="6" type="ORF">B0A50_03547</name>
</gene>
<dbReference type="InterPro" id="IPR047249">
    <property type="entry name" value="BRCT_p53bp1-like_rpt1"/>
</dbReference>
<evidence type="ECO:0000256" key="4">
    <source>
        <dbReference type="SAM" id="MobiDB-lite"/>
    </source>
</evidence>
<feature type="compositionally biased region" description="Polar residues" evidence="4">
    <location>
        <begin position="338"/>
        <end position="375"/>
    </location>
</feature>
<feature type="compositionally biased region" description="Polar residues" evidence="4">
    <location>
        <begin position="591"/>
        <end position="610"/>
    </location>
</feature>
<feature type="region of interest" description="Disordered" evidence="4">
    <location>
        <begin position="924"/>
        <end position="968"/>
    </location>
</feature>
<dbReference type="GO" id="GO:0042393">
    <property type="term" value="F:histone binding"/>
    <property type="evidence" value="ECO:0007669"/>
    <property type="project" value="TreeGrafter"/>
</dbReference>
<dbReference type="PROSITE" id="PS50172">
    <property type="entry name" value="BRCT"/>
    <property type="match status" value="1"/>
</dbReference>
<feature type="domain" description="BRCT" evidence="5">
    <location>
        <begin position="1304"/>
        <end position="1435"/>
    </location>
</feature>
<proteinExistence type="predicted"/>
<comment type="caution">
    <text evidence="6">The sequence shown here is derived from an EMBL/GenBank/DDBJ whole genome shotgun (WGS) entry which is preliminary data.</text>
</comment>
<reference evidence="6 7" key="1">
    <citation type="submission" date="2017-03" db="EMBL/GenBank/DDBJ databases">
        <title>Genomes of endolithic fungi from Antarctica.</title>
        <authorList>
            <person name="Coleine C."/>
            <person name="Masonjones S."/>
            <person name="Stajich J.E."/>
        </authorList>
    </citation>
    <scope>NUCLEOTIDE SEQUENCE [LARGE SCALE GENOMIC DNA]</scope>
    <source>
        <strain evidence="6 7">CCFEE 6315</strain>
    </source>
</reference>
<dbReference type="GO" id="GO:0005634">
    <property type="term" value="C:nucleus"/>
    <property type="evidence" value="ECO:0007669"/>
    <property type="project" value="UniProtKB-SubCell"/>
</dbReference>
<protein>
    <recommendedName>
        <fullName evidence="5">BRCT domain-containing protein</fullName>
    </recommendedName>
</protein>
<feature type="compositionally biased region" description="Acidic residues" evidence="4">
    <location>
        <begin position="399"/>
        <end position="408"/>
    </location>
</feature>
<feature type="compositionally biased region" description="Basic residues" evidence="4">
    <location>
        <begin position="721"/>
        <end position="732"/>
    </location>
</feature>
<feature type="compositionally biased region" description="Basic and acidic residues" evidence="4">
    <location>
        <begin position="567"/>
        <end position="587"/>
    </location>
</feature>
<feature type="compositionally biased region" description="Acidic residues" evidence="4">
    <location>
        <begin position="544"/>
        <end position="566"/>
    </location>
</feature>
<dbReference type="EMBL" id="NAJL01000014">
    <property type="protein sequence ID" value="TKA29534.1"/>
    <property type="molecule type" value="Genomic_DNA"/>
</dbReference>
<evidence type="ECO:0000313" key="7">
    <source>
        <dbReference type="Proteomes" id="UP000308549"/>
    </source>
</evidence>
<feature type="compositionally biased region" description="Low complexity" evidence="4">
    <location>
        <begin position="1054"/>
        <end position="1082"/>
    </location>
</feature>
<dbReference type="PANTHER" id="PTHR15321">
    <property type="entry name" value="TUMOR SUPPRESSOR P53-BINDING PROTEIN 1"/>
    <property type="match status" value="1"/>
</dbReference>
<keyword evidence="2" id="KW-0227">DNA damage</keyword>
<comment type="subcellular location">
    <subcellularLocation>
        <location evidence="1">Nucleus</location>
    </subcellularLocation>
</comment>